<dbReference type="Proteomes" id="UP001152531">
    <property type="component" value="Unassembled WGS sequence"/>
</dbReference>
<sequence length="176" mass="20625">MVVAAKMPEMGIGFQGKLPWRLSQEILTFKKITTTGNNAVIMGRKTWESIPKKFRPLPDRLNIVVSRSPPKEPIEGVKYCNDLDNLPSLIPENIDRVFMIGGSELFNYYFKSPLCKDIILTELHNDEPVELDTFLDWDLTTWELKSHEELEEFVGFEIPREFNEKGYKYKYSLYRR</sequence>
<evidence type="ECO:0000313" key="1">
    <source>
        <dbReference type="EMBL" id="CAH6719847.1"/>
    </source>
</evidence>
<name>A0ACA9Y4K8_9ASCO</name>
<evidence type="ECO:0000313" key="2">
    <source>
        <dbReference type="Proteomes" id="UP001152531"/>
    </source>
</evidence>
<keyword evidence="2" id="KW-1185">Reference proteome</keyword>
<accession>A0ACA9Y4K8</accession>
<gene>
    <name evidence="1" type="ORF">CLIB1444_02S17876</name>
</gene>
<reference evidence="1" key="1">
    <citation type="submission" date="2022-06" db="EMBL/GenBank/DDBJ databases">
        <authorList>
            <person name="Legras J.-L."/>
            <person name="Devillers H."/>
            <person name="Grondin C."/>
        </authorList>
    </citation>
    <scope>NUCLEOTIDE SEQUENCE</scope>
    <source>
        <strain evidence="1">CLIB 1444</strain>
    </source>
</reference>
<organism evidence="1 2">
    <name type="scientific">[Candida] jaroonii</name>
    <dbReference type="NCBI Taxonomy" id="467808"/>
    <lineage>
        <taxon>Eukaryota</taxon>
        <taxon>Fungi</taxon>
        <taxon>Dikarya</taxon>
        <taxon>Ascomycota</taxon>
        <taxon>Saccharomycotina</taxon>
        <taxon>Pichiomycetes</taxon>
        <taxon>Debaryomycetaceae</taxon>
        <taxon>Yamadazyma</taxon>
    </lineage>
</organism>
<dbReference type="EMBL" id="CALSDN010000002">
    <property type="protein sequence ID" value="CAH6719847.1"/>
    <property type="molecule type" value="Genomic_DNA"/>
</dbReference>
<protein>
    <submittedName>
        <fullName evidence="1">Dihydrofolate reductase</fullName>
    </submittedName>
</protein>
<proteinExistence type="predicted"/>
<comment type="caution">
    <text evidence="1">The sequence shown here is derived from an EMBL/GenBank/DDBJ whole genome shotgun (WGS) entry which is preliminary data.</text>
</comment>